<keyword evidence="6" id="KW-0808">Transferase</keyword>
<dbReference type="InterPro" id="IPR004358">
    <property type="entry name" value="Sig_transdc_His_kin-like_C"/>
</dbReference>
<evidence type="ECO:0000256" key="12">
    <source>
        <dbReference type="PROSITE-ProRule" id="PRU00110"/>
    </source>
</evidence>
<evidence type="ECO:0000256" key="9">
    <source>
        <dbReference type="ARBA" id="ARBA00022840"/>
    </source>
</evidence>
<comment type="caution">
    <text evidence="17">The sequence shown here is derived from an EMBL/GenBank/DDBJ whole genome shotgun (WGS) entry which is preliminary data.</text>
</comment>
<dbReference type="GO" id="GO:0000155">
    <property type="term" value="F:phosphorelay sensor kinase activity"/>
    <property type="evidence" value="ECO:0007669"/>
    <property type="project" value="InterPro"/>
</dbReference>
<dbReference type="SUPFAM" id="SSF55874">
    <property type="entry name" value="ATPase domain of HSP90 chaperone/DNA topoisomerase II/histidine kinase"/>
    <property type="match status" value="1"/>
</dbReference>
<evidence type="ECO:0000313" key="17">
    <source>
        <dbReference type="EMBL" id="PTD95293.1"/>
    </source>
</evidence>
<dbReference type="InterPro" id="IPR051315">
    <property type="entry name" value="Bact_Chemotaxis_CheA"/>
</dbReference>
<keyword evidence="7" id="KW-0547">Nucleotide-binding</keyword>
<evidence type="ECO:0000256" key="10">
    <source>
        <dbReference type="ARBA" id="ARBA00023012"/>
    </source>
</evidence>
<evidence type="ECO:0000256" key="6">
    <source>
        <dbReference type="ARBA" id="ARBA00022679"/>
    </source>
</evidence>
<dbReference type="InterPro" id="IPR002545">
    <property type="entry name" value="CheW-lke_dom"/>
</dbReference>
<dbReference type="Proteomes" id="UP000241193">
    <property type="component" value="Unassembled WGS sequence"/>
</dbReference>
<feature type="region of interest" description="Disordered" evidence="13">
    <location>
        <begin position="258"/>
        <end position="283"/>
    </location>
</feature>
<keyword evidence="10" id="KW-0902">Two-component regulatory system</keyword>
<dbReference type="Gene3D" id="1.10.287.560">
    <property type="entry name" value="Histidine kinase CheA-like, homodimeric domain"/>
    <property type="match status" value="1"/>
</dbReference>
<proteinExistence type="predicted"/>
<sequence>MSFDMSQFYQVFFDESEEHLAAIEAILLRIDPAAPPAEGIAEIFRAAHSIKGSAATFGFDDMATLTHAMENLLDRVRKGELALQRGMVEAVLAACDVLRAQLDAHRGSAGAADPQAAAVALARLQACGEVPAAPPPQGGHGDGLELNFVLSRVVAGSEVLIDSLFDALGELGEVRTLSRPPADAADGVWTLALRGCAAEERVRAALDLFVEPGTLEIAALAAPSAAAAMQPLPGEEIAADGSYGFFLPAPQPAALDDVPPVSPPASPPVAAEEGGRERTGTGHSIRVGVDKVDQMINLVGELVITRSILQEAANVVDPALAERLLAGLGLLERNTRELQESVMAIRMVPISRVFSRFPRLVRELADSLGKEVELVLAGEHTELDKSVVERVADPLTHLVRNALDHGLEGPQERLAAGKAARGRLSLSARHEGGQIVIEVADDGRGLDRQRVLARARASALPVDEGMSDAELWQLLFLPGFSTAESVSALSGRGVGMDVVRHNVDALGGSIELDSVDGVGTRVVVRLPLTLAIMDGMTVAVGRETYVLPLAQIVESLQVDAEAVHRIGGVARMIRVRGEYLPVVALGERFAVPGAERDWLRAIMVLVEAGGRRAALMVDALLGQQQVVIKSLETHYRRVHGFSAATILGNGEVALIVDVGALVDASRVQAELAA</sequence>
<dbReference type="Gene3D" id="2.30.30.40">
    <property type="entry name" value="SH3 Domains"/>
    <property type="match status" value="1"/>
</dbReference>
<dbReference type="GO" id="GO:0005524">
    <property type="term" value="F:ATP binding"/>
    <property type="evidence" value="ECO:0007669"/>
    <property type="project" value="UniProtKB-KW"/>
</dbReference>
<dbReference type="InterPro" id="IPR036890">
    <property type="entry name" value="HATPase_C_sf"/>
</dbReference>
<dbReference type="SMART" id="SM00073">
    <property type="entry name" value="HPT"/>
    <property type="match status" value="1"/>
</dbReference>
<reference evidence="17 18" key="1">
    <citation type="submission" date="2018-03" db="EMBL/GenBank/DDBJ databases">
        <authorList>
            <person name="Keele B.F."/>
        </authorList>
    </citation>
    <scope>NUCLEOTIDE SEQUENCE [LARGE SCALE GENOMIC DNA]</scope>
    <source>
        <strain evidence="17 18">D20</strain>
    </source>
</reference>
<dbReference type="InterPro" id="IPR036097">
    <property type="entry name" value="HisK_dim/P_sf"/>
</dbReference>
<dbReference type="OrthoDB" id="9146932at2"/>
<dbReference type="GO" id="GO:0005737">
    <property type="term" value="C:cytoplasm"/>
    <property type="evidence" value="ECO:0007669"/>
    <property type="project" value="InterPro"/>
</dbReference>
<dbReference type="InterPro" id="IPR008207">
    <property type="entry name" value="Sig_transdc_His_kin_Hpt_dom"/>
</dbReference>
<dbReference type="InterPro" id="IPR036061">
    <property type="entry name" value="CheW-like_dom_sf"/>
</dbReference>
<dbReference type="PROSITE" id="PS50109">
    <property type="entry name" value="HIS_KIN"/>
    <property type="match status" value="1"/>
</dbReference>
<dbReference type="SMART" id="SM00260">
    <property type="entry name" value="CheW"/>
    <property type="match status" value="1"/>
</dbReference>
<organism evidence="17 18">
    <name type="scientific">Pseudothauera lacus</name>
    <dbReference type="NCBI Taxonomy" id="2136175"/>
    <lineage>
        <taxon>Bacteria</taxon>
        <taxon>Pseudomonadati</taxon>
        <taxon>Pseudomonadota</taxon>
        <taxon>Betaproteobacteria</taxon>
        <taxon>Rhodocyclales</taxon>
        <taxon>Zoogloeaceae</taxon>
        <taxon>Pseudothauera</taxon>
    </lineage>
</organism>
<dbReference type="CDD" id="cd00088">
    <property type="entry name" value="HPT"/>
    <property type="match status" value="1"/>
</dbReference>
<dbReference type="Gene3D" id="3.30.565.10">
    <property type="entry name" value="Histidine kinase-like ATPase, C-terminal domain"/>
    <property type="match status" value="1"/>
</dbReference>
<keyword evidence="18" id="KW-1185">Reference proteome</keyword>
<reference evidence="17 18" key="2">
    <citation type="submission" date="2018-04" db="EMBL/GenBank/DDBJ databases">
        <title>Thauera lacus sp. nov., isolated from an saline lake in Inner Mongolia, China.</title>
        <authorList>
            <person name="Liang Q.-Y."/>
        </authorList>
    </citation>
    <scope>NUCLEOTIDE SEQUENCE [LARGE SCALE GENOMIC DNA]</scope>
    <source>
        <strain evidence="17 18">D20</strain>
    </source>
</reference>
<comment type="catalytic activity">
    <reaction evidence="1">
        <text>ATP + protein L-histidine = ADP + protein N-phospho-L-histidine.</text>
        <dbReference type="EC" id="2.7.13.3"/>
    </reaction>
</comment>
<evidence type="ECO:0000256" key="4">
    <source>
        <dbReference type="ARBA" id="ARBA00022500"/>
    </source>
</evidence>
<protein>
    <recommendedName>
        <fullName evidence="3">Chemotaxis protein CheA</fullName>
        <ecNumber evidence="2">2.7.13.3</ecNumber>
    </recommendedName>
</protein>
<dbReference type="InterPro" id="IPR037006">
    <property type="entry name" value="CheA-like_homodim_sf"/>
</dbReference>
<name>A0A2T4IC02_9RHOO</name>
<dbReference type="CDD" id="cd16916">
    <property type="entry name" value="HATPase_CheA-like"/>
    <property type="match status" value="1"/>
</dbReference>
<dbReference type="EMBL" id="PZKC01000014">
    <property type="protein sequence ID" value="PTD95293.1"/>
    <property type="molecule type" value="Genomic_DNA"/>
</dbReference>
<dbReference type="InterPro" id="IPR036641">
    <property type="entry name" value="HPT_dom_sf"/>
</dbReference>
<dbReference type="InterPro" id="IPR004105">
    <property type="entry name" value="CheA-like_dim"/>
</dbReference>
<dbReference type="SUPFAM" id="SSF47226">
    <property type="entry name" value="Histidine-containing phosphotransfer domain, HPT domain"/>
    <property type="match status" value="1"/>
</dbReference>
<evidence type="ECO:0000256" key="1">
    <source>
        <dbReference type="ARBA" id="ARBA00000085"/>
    </source>
</evidence>
<dbReference type="SMART" id="SM01231">
    <property type="entry name" value="H-kinase_dim"/>
    <property type="match status" value="1"/>
</dbReference>
<evidence type="ECO:0000256" key="3">
    <source>
        <dbReference type="ARBA" id="ARBA00021495"/>
    </source>
</evidence>
<evidence type="ECO:0000256" key="11">
    <source>
        <dbReference type="ARBA" id="ARBA00035100"/>
    </source>
</evidence>
<evidence type="ECO:0000259" key="14">
    <source>
        <dbReference type="PROSITE" id="PS50109"/>
    </source>
</evidence>
<dbReference type="SUPFAM" id="SSF50341">
    <property type="entry name" value="CheW-like"/>
    <property type="match status" value="1"/>
</dbReference>
<dbReference type="GO" id="GO:0006935">
    <property type="term" value="P:chemotaxis"/>
    <property type="evidence" value="ECO:0007669"/>
    <property type="project" value="UniProtKB-KW"/>
</dbReference>
<dbReference type="SMART" id="SM00387">
    <property type="entry name" value="HATPase_c"/>
    <property type="match status" value="1"/>
</dbReference>
<dbReference type="InterPro" id="IPR003594">
    <property type="entry name" value="HATPase_dom"/>
</dbReference>
<dbReference type="PRINTS" id="PR00344">
    <property type="entry name" value="BCTRLSENSOR"/>
</dbReference>
<gene>
    <name evidence="17" type="ORF">C8261_14830</name>
</gene>
<feature type="domain" description="CheW-like" evidence="15">
    <location>
        <begin position="532"/>
        <end position="667"/>
    </location>
</feature>
<feature type="modified residue" description="Phosphohistidine" evidence="12">
    <location>
        <position position="48"/>
    </location>
</feature>
<evidence type="ECO:0000256" key="8">
    <source>
        <dbReference type="ARBA" id="ARBA00022777"/>
    </source>
</evidence>
<dbReference type="FunFam" id="2.30.30.40:FF:000048">
    <property type="entry name" value="Chemotaxis protein CheA, putative"/>
    <property type="match status" value="1"/>
</dbReference>
<comment type="function">
    <text evidence="11">Involved in the transmission of sensory signals from the chemoreceptors to the flagellar motors. CheA is autophosphorylated; it can transfer its phosphate group to either CheB or CheY.</text>
</comment>
<dbReference type="Pfam" id="PF02518">
    <property type="entry name" value="HATPase_c"/>
    <property type="match status" value="1"/>
</dbReference>
<accession>A0A2T4IC02</accession>
<dbReference type="EC" id="2.7.13.3" evidence="2"/>
<dbReference type="Pfam" id="PF01627">
    <property type="entry name" value="Hpt"/>
    <property type="match status" value="1"/>
</dbReference>
<evidence type="ECO:0000256" key="7">
    <source>
        <dbReference type="ARBA" id="ARBA00022741"/>
    </source>
</evidence>
<keyword evidence="8" id="KW-0418">Kinase</keyword>
<feature type="domain" description="Histidine kinase" evidence="14">
    <location>
        <begin position="280"/>
        <end position="530"/>
    </location>
</feature>
<keyword evidence="9" id="KW-0067">ATP-binding</keyword>
<dbReference type="Gene3D" id="1.20.120.160">
    <property type="entry name" value="HPT domain"/>
    <property type="match status" value="1"/>
</dbReference>
<dbReference type="FunFam" id="3.30.565.10:FF:000016">
    <property type="entry name" value="Chemotaxis protein CheA, putative"/>
    <property type="match status" value="1"/>
</dbReference>
<keyword evidence="5 12" id="KW-0597">Phosphoprotein</keyword>
<dbReference type="PANTHER" id="PTHR43395">
    <property type="entry name" value="SENSOR HISTIDINE KINASE CHEA"/>
    <property type="match status" value="1"/>
</dbReference>
<feature type="domain" description="HPt" evidence="16">
    <location>
        <begin position="1"/>
        <end position="105"/>
    </location>
</feature>
<dbReference type="InterPro" id="IPR005467">
    <property type="entry name" value="His_kinase_dom"/>
</dbReference>
<dbReference type="SUPFAM" id="SSF47384">
    <property type="entry name" value="Homodimeric domain of signal transducing histidine kinase"/>
    <property type="match status" value="1"/>
</dbReference>
<evidence type="ECO:0000256" key="13">
    <source>
        <dbReference type="SAM" id="MobiDB-lite"/>
    </source>
</evidence>
<dbReference type="PROSITE" id="PS50851">
    <property type="entry name" value="CHEW"/>
    <property type="match status" value="1"/>
</dbReference>
<dbReference type="PROSITE" id="PS50894">
    <property type="entry name" value="HPT"/>
    <property type="match status" value="1"/>
</dbReference>
<dbReference type="CDD" id="cd00731">
    <property type="entry name" value="CheA_reg"/>
    <property type="match status" value="1"/>
</dbReference>
<evidence type="ECO:0000256" key="5">
    <source>
        <dbReference type="ARBA" id="ARBA00022553"/>
    </source>
</evidence>
<dbReference type="PANTHER" id="PTHR43395:SF10">
    <property type="entry name" value="CHEMOTAXIS PROTEIN CHEA"/>
    <property type="match status" value="1"/>
</dbReference>
<dbReference type="AlphaFoldDB" id="A0A2T4IC02"/>
<evidence type="ECO:0000313" key="18">
    <source>
        <dbReference type="Proteomes" id="UP000241193"/>
    </source>
</evidence>
<evidence type="ECO:0000259" key="15">
    <source>
        <dbReference type="PROSITE" id="PS50851"/>
    </source>
</evidence>
<evidence type="ECO:0000259" key="16">
    <source>
        <dbReference type="PROSITE" id="PS50894"/>
    </source>
</evidence>
<evidence type="ECO:0000256" key="2">
    <source>
        <dbReference type="ARBA" id="ARBA00012438"/>
    </source>
</evidence>
<keyword evidence="4" id="KW-0145">Chemotaxis</keyword>
<dbReference type="Pfam" id="PF02895">
    <property type="entry name" value="H-kinase_dim"/>
    <property type="match status" value="1"/>
</dbReference>
<dbReference type="Pfam" id="PF01584">
    <property type="entry name" value="CheW"/>
    <property type="match status" value="1"/>
</dbReference>